<protein>
    <recommendedName>
        <fullName evidence="6 7">Peptidyl-tRNA hydrolase</fullName>
        <shortName evidence="7">Pth</shortName>
        <ecNumber evidence="1 7">3.1.1.29</ecNumber>
    </recommendedName>
</protein>
<dbReference type="InterPro" id="IPR018171">
    <property type="entry name" value="Pept_tRNA_hydro_CS"/>
</dbReference>
<dbReference type="Pfam" id="PF01195">
    <property type="entry name" value="Pept_tRNA_hydro"/>
    <property type="match status" value="1"/>
</dbReference>
<evidence type="ECO:0000256" key="4">
    <source>
        <dbReference type="ARBA" id="ARBA00022884"/>
    </source>
</evidence>
<dbReference type="GO" id="GO:0072344">
    <property type="term" value="P:rescue of stalled ribosome"/>
    <property type="evidence" value="ECO:0007669"/>
    <property type="project" value="UniProtKB-UniRule"/>
</dbReference>
<evidence type="ECO:0000313" key="11">
    <source>
        <dbReference type="Proteomes" id="UP000266389"/>
    </source>
</evidence>
<dbReference type="GO" id="GO:0006515">
    <property type="term" value="P:protein quality control for misfolded or incompletely synthesized proteins"/>
    <property type="evidence" value="ECO:0007669"/>
    <property type="project" value="UniProtKB-UniRule"/>
</dbReference>
<accession>A0A395M1Q3</accession>
<evidence type="ECO:0000256" key="6">
    <source>
        <dbReference type="ARBA" id="ARBA00050038"/>
    </source>
</evidence>
<dbReference type="AlphaFoldDB" id="A0A395M1Q3"/>
<dbReference type="PROSITE" id="PS01195">
    <property type="entry name" value="PEPT_TRNA_HYDROL_1"/>
    <property type="match status" value="1"/>
</dbReference>
<keyword evidence="4 7" id="KW-0694">RNA-binding</keyword>
<evidence type="ECO:0000313" key="10">
    <source>
        <dbReference type="EMBL" id="RFM24690.1"/>
    </source>
</evidence>
<keyword evidence="2 7" id="KW-0820">tRNA-binding</keyword>
<feature type="binding site" evidence="7">
    <location>
        <position position="64"/>
    </location>
    <ligand>
        <name>tRNA</name>
        <dbReference type="ChEBI" id="CHEBI:17843"/>
    </ligand>
</feature>
<feature type="site" description="Stabilizes the basic form of H active site to accept a proton" evidence="7">
    <location>
        <position position="91"/>
    </location>
</feature>
<dbReference type="GO" id="GO:0004045">
    <property type="term" value="F:peptidyl-tRNA hydrolase activity"/>
    <property type="evidence" value="ECO:0007669"/>
    <property type="project" value="UniProtKB-UniRule"/>
</dbReference>
<evidence type="ECO:0000256" key="8">
    <source>
        <dbReference type="RuleBase" id="RU000673"/>
    </source>
</evidence>
<dbReference type="EMBL" id="PHFL01000030">
    <property type="protein sequence ID" value="RFM24690.1"/>
    <property type="molecule type" value="Genomic_DNA"/>
</dbReference>
<comment type="subcellular location">
    <subcellularLocation>
        <location evidence="7">Cytoplasm</location>
    </subcellularLocation>
</comment>
<organism evidence="10 11">
    <name type="scientific">Candidatus Thermochlorobacter aerophilus</name>
    <dbReference type="NCBI Taxonomy" id="1868324"/>
    <lineage>
        <taxon>Bacteria</taxon>
        <taxon>Pseudomonadati</taxon>
        <taxon>Chlorobiota</taxon>
        <taxon>Chlorobiia</taxon>
        <taxon>Chlorobiales</taxon>
        <taxon>Candidatus Thermochlorobacteriaceae</taxon>
        <taxon>Candidatus Thermochlorobacter</taxon>
    </lineage>
</organism>
<comment type="function">
    <text evidence="7">Catalyzes the release of premature peptidyl moieties from peptidyl-tRNA molecules trapped in stalled 50S ribosomal subunits, and thus maintains levels of free tRNAs and 50S ribosomes.</text>
</comment>
<sequence length="192" mass="21013">MKLIVGLGNPEPRYDGTRHNIGFAILDALAKELNVDFQAGKGDFLYAKATYHGVETLLQKPLTYMNLSGRAVRHIMQFYKISIGDVLVVCDDLNLPLGAVRLRAKGSDGGQNGLKNIIAELGRNDFARLRVGIGSPPHKGDAANYVLSKFLPDELPIVQDAIAHSVKACLCFLEHGINLTMTRFNRREPAAS</sequence>
<feature type="binding site" evidence="7">
    <location>
        <position position="66"/>
    </location>
    <ligand>
        <name>tRNA</name>
        <dbReference type="ChEBI" id="CHEBI:17843"/>
    </ligand>
</feature>
<dbReference type="InterPro" id="IPR001328">
    <property type="entry name" value="Pept_tRNA_hydro"/>
</dbReference>
<feature type="site" description="Discriminates between blocked and unblocked aminoacyl-tRNA" evidence="7">
    <location>
        <position position="9"/>
    </location>
</feature>
<feature type="binding site" evidence="7">
    <location>
        <position position="14"/>
    </location>
    <ligand>
        <name>tRNA</name>
        <dbReference type="ChEBI" id="CHEBI:17843"/>
    </ligand>
</feature>
<feature type="active site" description="Proton acceptor" evidence="7">
    <location>
        <position position="19"/>
    </location>
</feature>
<dbReference type="NCBIfam" id="TIGR00447">
    <property type="entry name" value="pth"/>
    <property type="match status" value="1"/>
</dbReference>
<comment type="subunit">
    <text evidence="7">Monomer.</text>
</comment>
<gene>
    <name evidence="7" type="primary">pth</name>
    <name evidence="10" type="ORF">D0433_04655</name>
</gene>
<comment type="catalytic activity">
    <reaction evidence="7 8">
        <text>an N-acyl-L-alpha-aminoacyl-tRNA + H2O = an N-acyl-L-amino acid + a tRNA + H(+)</text>
        <dbReference type="Rhea" id="RHEA:54448"/>
        <dbReference type="Rhea" id="RHEA-COMP:10123"/>
        <dbReference type="Rhea" id="RHEA-COMP:13883"/>
        <dbReference type="ChEBI" id="CHEBI:15377"/>
        <dbReference type="ChEBI" id="CHEBI:15378"/>
        <dbReference type="ChEBI" id="CHEBI:59874"/>
        <dbReference type="ChEBI" id="CHEBI:78442"/>
        <dbReference type="ChEBI" id="CHEBI:138191"/>
        <dbReference type="EC" id="3.1.1.29"/>
    </reaction>
</comment>
<dbReference type="HAMAP" id="MF_00083">
    <property type="entry name" value="Pept_tRNA_hydro_bact"/>
    <property type="match status" value="1"/>
</dbReference>
<feature type="binding site" evidence="7">
    <location>
        <position position="112"/>
    </location>
    <ligand>
        <name>tRNA</name>
        <dbReference type="ChEBI" id="CHEBI:17843"/>
    </ligand>
</feature>
<evidence type="ECO:0000256" key="5">
    <source>
        <dbReference type="ARBA" id="ARBA00038063"/>
    </source>
</evidence>
<dbReference type="Gene3D" id="3.40.50.1470">
    <property type="entry name" value="Peptidyl-tRNA hydrolase"/>
    <property type="match status" value="1"/>
</dbReference>
<dbReference type="PANTHER" id="PTHR17224">
    <property type="entry name" value="PEPTIDYL-TRNA HYDROLASE"/>
    <property type="match status" value="1"/>
</dbReference>
<dbReference type="Proteomes" id="UP000266389">
    <property type="component" value="Unassembled WGS sequence"/>
</dbReference>
<dbReference type="PANTHER" id="PTHR17224:SF1">
    <property type="entry name" value="PEPTIDYL-TRNA HYDROLASE"/>
    <property type="match status" value="1"/>
</dbReference>
<dbReference type="InterPro" id="IPR036416">
    <property type="entry name" value="Pept_tRNA_hydro_sf"/>
</dbReference>
<evidence type="ECO:0000256" key="1">
    <source>
        <dbReference type="ARBA" id="ARBA00013260"/>
    </source>
</evidence>
<evidence type="ECO:0000256" key="3">
    <source>
        <dbReference type="ARBA" id="ARBA00022801"/>
    </source>
</evidence>
<dbReference type="GO" id="GO:0005737">
    <property type="term" value="C:cytoplasm"/>
    <property type="evidence" value="ECO:0007669"/>
    <property type="project" value="UniProtKB-SubCell"/>
</dbReference>
<evidence type="ECO:0000256" key="9">
    <source>
        <dbReference type="RuleBase" id="RU004320"/>
    </source>
</evidence>
<dbReference type="EC" id="3.1.1.29" evidence="1 7"/>
<comment type="similarity">
    <text evidence="5 7 9">Belongs to the PTH family.</text>
</comment>
<comment type="function">
    <text evidence="7">Hydrolyzes ribosome-free peptidyl-tRNAs (with 1 or more amino acids incorporated), which drop off the ribosome during protein synthesis, or as a result of ribosome stalling.</text>
</comment>
<name>A0A395M1Q3_9BACT</name>
<dbReference type="SUPFAM" id="SSF53178">
    <property type="entry name" value="Peptidyl-tRNA hydrolase-like"/>
    <property type="match status" value="1"/>
</dbReference>
<evidence type="ECO:0000256" key="7">
    <source>
        <dbReference type="HAMAP-Rule" id="MF_00083"/>
    </source>
</evidence>
<dbReference type="GO" id="GO:0000049">
    <property type="term" value="F:tRNA binding"/>
    <property type="evidence" value="ECO:0007669"/>
    <property type="project" value="UniProtKB-UniRule"/>
</dbReference>
<dbReference type="FunFam" id="3.40.50.1470:FF:000001">
    <property type="entry name" value="Peptidyl-tRNA hydrolase"/>
    <property type="match status" value="1"/>
</dbReference>
<comment type="caution">
    <text evidence="10">The sequence shown here is derived from an EMBL/GenBank/DDBJ whole genome shotgun (WGS) entry which is preliminary data.</text>
</comment>
<keyword evidence="3 7" id="KW-0378">Hydrolase</keyword>
<reference evidence="10 11" key="1">
    <citation type="journal article" date="2011" name="ISME J.">
        <title>Community ecology of hot spring cyanobacterial mats: predominant populations and their functional potential.</title>
        <authorList>
            <person name="Klatt C.G."/>
            <person name="Wood J.M."/>
            <person name="Rusch D.B."/>
            <person name="Bateson M.M."/>
            <person name="Hamamura N."/>
            <person name="Heidelberg J.F."/>
            <person name="Grossman A.R."/>
            <person name="Bhaya D."/>
            <person name="Cohan F.M."/>
            <person name="Kuhl M."/>
            <person name="Bryant D.A."/>
            <person name="Ward D.M."/>
        </authorList>
    </citation>
    <scope>NUCLEOTIDE SEQUENCE [LARGE SCALE GENOMIC DNA]</scope>
    <source>
        <strain evidence="10">OS</strain>
    </source>
</reference>
<dbReference type="CDD" id="cd00462">
    <property type="entry name" value="PTH"/>
    <property type="match status" value="1"/>
</dbReference>
<proteinExistence type="inferred from homology"/>
<evidence type="ECO:0000256" key="2">
    <source>
        <dbReference type="ARBA" id="ARBA00022555"/>
    </source>
</evidence>
<keyword evidence="7" id="KW-0963">Cytoplasm</keyword>